<gene>
    <name evidence="3" type="ORF">JXQ802_LOCUS31315</name>
    <name evidence="2" type="ORF">PYM288_LOCUS11826</name>
</gene>
<comment type="caution">
    <text evidence="2">The sequence shown here is derived from an EMBL/GenBank/DDBJ whole genome shotgun (WGS) entry which is preliminary data.</text>
</comment>
<dbReference type="Proteomes" id="UP000663854">
    <property type="component" value="Unassembled WGS sequence"/>
</dbReference>
<dbReference type="AlphaFoldDB" id="A0A814CT29"/>
<evidence type="ECO:0000313" key="4">
    <source>
        <dbReference type="Proteomes" id="UP000663854"/>
    </source>
</evidence>
<feature type="domain" description="N-acetyltransferase" evidence="1">
    <location>
        <begin position="43"/>
        <end position="123"/>
    </location>
</feature>
<sequence>MDSISLTITHEILNEEAEQTMIDIELLARKVYNESIVISSEILIRWYYLNPSMWWIAKHHNRIVGYICAIPLKHNAFIKTLQPEFDELTDINDNDIRSWNDQSNENYSLHICSIVVHPEYQKRSDFSIFHLLVENFFKTILFYGKNGSIIQEWSAIAVSKVGCHILQHYFDLQFLINDNHNNSIFYGKTNNQHQQQLLQRIRTKLK</sequence>
<dbReference type="Proteomes" id="UP000663870">
    <property type="component" value="Unassembled WGS sequence"/>
</dbReference>
<evidence type="ECO:0000259" key="1">
    <source>
        <dbReference type="Pfam" id="PF00583"/>
    </source>
</evidence>
<accession>A0A814CT29</accession>
<name>A0A814CT29_9BILA</name>
<reference evidence="2" key="1">
    <citation type="submission" date="2021-02" db="EMBL/GenBank/DDBJ databases">
        <authorList>
            <person name="Nowell W R."/>
        </authorList>
    </citation>
    <scope>NUCLEOTIDE SEQUENCE</scope>
</reference>
<dbReference type="EMBL" id="CAJNOH010000208">
    <property type="protein sequence ID" value="CAF0945442.1"/>
    <property type="molecule type" value="Genomic_DNA"/>
</dbReference>
<dbReference type="InterPro" id="IPR016181">
    <property type="entry name" value="Acyl_CoA_acyltransferase"/>
</dbReference>
<dbReference type="Gene3D" id="3.40.630.30">
    <property type="match status" value="1"/>
</dbReference>
<protein>
    <recommendedName>
        <fullName evidence="1">N-acetyltransferase domain-containing protein</fullName>
    </recommendedName>
</protein>
<dbReference type="Pfam" id="PF00583">
    <property type="entry name" value="Acetyltransf_1"/>
    <property type="match status" value="1"/>
</dbReference>
<dbReference type="EMBL" id="CAJNOL010001319">
    <property type="protein sequence ID" value="CAF1335914.1"/>
    <property type="molecule type" value="Genomic_DNA"/>
</dbReference>
<dbReference type="SUPFAM" id="SSF55729">
    <property type="entry name" value="Acyl-CoA N-acyltransferases (Nat)"/>
    <property type="match status" value="1"/>
</dbReference>
<evidence type="ECO:0000313" key="5">
    <source>
        <dbReference type="Proteomes" id="UP000663870"/>
    </source>
</evidence>
<organism evidence="2 4">
    <name type="scientific">Rotaria sordida</name>
    <dbReference type="NCBI Taxonomy" id="392033"/>
    <lineage>
        <taxon>Eukaryota</taxon>
        <taxon>Metazoa</taxon>
        <taxon>Spiralia</taxon>
        <taxon>Gnathifera</taxon>
        <taxon>Rotifera</taxon>
        <taxon>Eurotatoria</taxon>
        <taxon>Bdelloidea</taxon>
        <taxon>Philodinida</taxon>
        <taxon>Philodinidae</taxon>
        <taxon>Rotaria</taxon>
    </lineage>
</organism>
<evidence type="ECO:0000313" key="3">
    <source>
        <dbReference type="EMBL" id="CAF1335914.1"/>
    </source>
</evidence>
<evidence type="ECO:0000313" key="2">
    <source>
        <dbReference type="EMBL" id="CAF0945442.1"/>
    </source>
</evidence>
<dbReference type="InterPro" id="IPR000182">
    <property type="entry name" value="GNAT_dom"/>
</dbReference>
<dbReference type="GO" id="GO:0016747">
    <property type="term" value="F:acyltransferase activity, transferring groups other than amino-acyl groups"/>
    <property type="evidence" value="ECO:0007669"/>
    <property type="project" value="InterPro"/>
</dbReference>
<keyword evidence="5" id="KW-1185">Reference proteome</keyword>
<proteinExistence type="predicted"/>